<dbReference type="InterPro" id="IPR036165">
    <property type="entry name" value="YefM-like_sf"/>
</dbReference>
<dbReference type="RefSeq" id="WP_340527204.1">
    <property type="nucleotide sequence ID" value="NZ_FMSH01000333.1"/>
</dbReference>
<comment type="similarity">
    <text evidence="1 2">Belongs to the phD/YefM antitoxin family.</text>
</comment>
<reference evidence="3" key="1">
    <citation type="submission" date="2016-09" db="EMBL/GenBank/DDBJ databases">
        <authorList>
            <person name="Capua I."/>
            <person name="De Benedictis P."/>
            <person name="Joannis T."/>
            <person name="Lombin L.H."/>
            <person name="Cattoli G."/>
        </authorList>
    </citation>
    <scope>NUCLEOTIDE SEQUENCE</scope>
    <source>
        <strain evidence="3">B9</strain>
    </source>
</reference>
<proteinExistence type="inferred from homology"/>
<evidence type="ECO:0000313" key="3">
    <source>
        <dbReference type="EMBL" id="SCU80404.1"/>
    </source>
</evidence>
<accession>A0A1K0IJM5</accession>
<dbReference type="NCBIfam" id="TIGR01552">
    <property type="entry name" value="phd_fam"/>
    <property type="match status" value="1"/>
</dbReference>
<dbReference type="Pfam" id="PF02604">
    <property type="entry name" value="PhdYeFM_antitox"/>
    <property type="match status" value="1"/>
</dbReference>
<dbReference type="AlphaFoldDB" id="A0A1K0IJM5"/>
<dbReference type="EMBL" id="FMSH01000333">
    <property type="protein sequence ID" value="SCU80404.1"/>
    <property type="molecule type" value="Genomic_DNA"/>
</dbReference>
<protein>
    <recommendedName>
        <fullName evidence="2">Antitoxin</fullName>
    </recommendedName>
</protein>
<comment type="function">
    <text evidence="2">Antitoxin component of a type II toxin-antitoxin (TA) system.</text>
</comment>
<evidence type="ECO:0000256" key="1">
    <source>
        <dbReference type="ARBA" id="ARBA00009981"/>
    </source>
</evidence>
<evidence type="ECO:0000256" key="2">
    <source>
        <dbReference type="RuleBase" id="RU362080"/>
    </source>
</evidence>
<name>A0A1K0IJM5_CUPNE</name>
<dbReference type="Gene3D" id="3.40.1620.10">
    <property type="entry name" value="YefM-like domain"/>
    <property type="match status" value="1"/>
</dbReference>
<sequence>MRIIDIKDAKKHLAQLVEEAANGDSFIIAKAGKPLVKVIAFSPSERPAKSRLGFLQDLTRLPDLDKSVE</sequence>
<gene>
    <name evidence="3" type="ORF">CNECB9_3990002</name>
</gene>
<dbReference type="SUPFAM" id="SSF143120">
    <property type="entry name" value="YefM-like"/>
    <property type="match status" value="1"/>
</dbReference>
<dbReference type="InterPro" id="IPR006442">
    <property type="entry name" value="Antitoxin_Phd/YefM"/>
</dbReference>
<organism evidence="3">
    <name type="scientific">Cupriavidus necator</name>
    <name type="common">Alcaligenes eutrophus</name>
    <name type="synonym">Ralstonia eutropha</name>
    <dbReference type="NCBI Taxonomy" id="106590"/>
    <lineage>
        <taxon>Bacteria</taxon>
        <taxon>Pseudomonadati</taxon>
        <taxon>Pseudomonadota</taxon>
        <taxon>Betaproteobacteria</taxon>
        <taxon>Burkholderiales</taxon>
        <taxon>Burkholderiaceae</taxon>
        <taxon>Cupriavidus</taxon>
    </lineage>
</organism>